<dbReference type="EMBL" id="JAEFCI010011421">
    <property type="protein sequence ID" value="KAG5456634.1"/>
    <property type="molecule type" value="Genomic_DNA"/>
</dbReference>
<dbReference type="InterPro" id="IPR015943">
    <property type="entry name" value="WD40/YVTN_repeat-like_dom_sf"/>
</dbReference>
<keyword evidence="3" id="KW-1185">Reference proteome</keyword>
<evidence type="ECO:0000259" key="1">
    <source>
        <dbReference type="Pfam" id="PF10433"/>
    </source>
</evidence>
<evidence type="ECO:0000313" key="3">
    <source>
        <dbReference type="Proteomes" id="UP000673691"/>
    </source>
</evidence>
<feature type="domain" description="RSE1/DDB1/CPSF1 first beta-propeller" evidence="1">
    <location>
        <begin position="219"/>
        <end position="277"/>
    </location>
</feature>
<protein>
    <recommendedName>
        <fullName evidence="1">RSE1/DDB1/CPSF1 first beta-propeller domain-containing protein</fullName>
    </recommendedName>
</protein>
<feature type="non-terminal residue" evidence="2">
    <location>
        <position position="292"/>
    </location>
</feature>
<name>A0A8H7ZP15_9FUNG</name>
<reference evidence="2 3" key="1">
    <citation type="journal article" name="Sci. Rep.">
        <title>Genome-scale phylogenetic analyses confirm Olpidium as the closest living zoosporic fungus to the non-flagellated, terrestrial fungi.</title>
        <authorList>
            <person name="Chang Y."/>
            <person name="Rochon D."/>
            <person name="Sekimoto S."/>
            <person name="Wang Y."/>
            <person name="Chovatia M."/>
            <person name="Sandor L."/>
            <person name="Salamov A."/>
            <person name="Grigoriev I.V."/>
            <person name="Stajich J.E."/>
            <person name="Spatafora J.W."/>
        </authorList>
    </citation>
    <scope>NUCLEOTIDE SEQUENCE [LARGE SCALE GENOMIC DNA]</scope>
    <source>
        <strain evidence="2">S191</strain>
    </source>
</reference>
<dbReference type="PANTHER" id="PTHR10644">
    <property type="entry name" value="DNA REPAIR/RNA PROCESSING CPSF FAMILY"/>
    <property type="match status" value="1"/>
</dbReference>
<accession>A0A8H7ZP15</accession>
<dbReference type="Pfam" id="PF10433">
    <property type="entry name" value="Beta-prop_RSE1_1st"/>
    <property type="match status" value="2"/>
</dbReference>
<dbReference type="InterPro" id="IPR018846">
    <property type="entry name" value="Beta-prop_RSE1/DDB1/CPSF1_1st"/>
</dbReference>
<evidence type="ECO:0000313" key="2">
    <source>
        <dbReference type="EMBL" id="KAG5456634.1"/>
    </source>
</evidence>
<dbReference type="Proteomes" id="UP000673691">
    <property type="component" value="Unassembled WGS sequence"/>
</dbReference>
<dbReference type="Gene3D" id="2.130.10.10">
    <property type="entry name" value="YVTN repeat-like/Quinoprotein amine dehydrogenase"/>
    <property type="match status" value="1"/>
</dbReference>
<feature type="domain" description="RSE1/DDB1/CPSF1 first beta-propeller" evidence="1">
    <location>
        <begin position="13"/>
        <end position="195"/>
    </location>
</feature>
<dbReference type="OrthoDB" id="436637at2759"/>
<dbReference type="InterPro" id="IPR050358">
    <property type="entry name" value="RSE1/DDB1/CFT1"/>
</dbReference>
<proteinExistence type="predicted"/>
<dbReference type="AlphaFoldDB" id="A0A8H7ZP15"/>
<gene>
    <name evidence="2" type="ORF">BJ554DRAFT_3571</name>
</gene>
<sequence>MFLYNLTLSPPAVINNAVLGNFSGTKVQELVVSHGSRIELLRPDPNTGTVHSVLSHEVFGQIRSLAPFRLTGGSKGEEHLDCSAENVRWCACLGFRRGAAHPPGRTCVNRPGRLACGIILYTGLSKCRSLLSYCCLADYIIIGSDSGRIVILEYNPTKNVLEKVHQETYGKSGVRRVVPGQYLAVDPKGRAVGFCPPRFITAGLRTADGQFANTKSETAAVEKQKLVYILNRDALNPLTISSPLEAHRSHTICFSCVGLDVGFENPVFACLEMEYNDEIEADEDEEGLAGEK</sequence>
<organism evidence="2 3">
    <name type="scientific">Olpidium bornovanus</name>
    <dbReference type="NCBI Taxonomy" id="278681"/>
    <lineage>
        <taxon>Eukaryota</taxon>
        <taxon>Fungi</taxon>
        <taxon>Fungi incertae sedis</taxon>
        <taxon>Olpidiomycota</taxon>
        <taxon>Olpidiomycotina</taxon>
        <taxon>Olpidiomycetes</taxon>
        <taxon>Olpidiales</taxon>
        <taxon>Olpidiaceae</taxon>
        <taxon>Olpidium</taxon>
    </lineage>
</organism>
<comment type="caution">
    <text evidence="2">The sequence shown here is derived from an EMBL/GenBank/DDBJ whole genome shotgun (WGS) entry which is preliminary data.</text>
</comment>